<evidence type="ECO:0000256" key="5">
    <source>
        <dbReference type="ARBA" id="ARBA00022843"/>
    </source>
</evidence>
<dbReference type="GO" id="GO:0032183">
    <property type="term" value="F:SUMO binding"/>
    <property type="evidence" value="ECO:0007669"/>
    <property type="project" value="UniProtKB-ARBA"/>
</dbReference>
<dbReference type="AlphaFoldDB" id="A0A0X3PGB7"/>
<dbReference type="GO" id="GO:0141016">
    <property type="term" value="F:G/T mismatch-specific thymine-DNA glycosylase activity"/>
    <property type="evidence" value="ECO:0007669"/>
    <property type="project" value="UniProtKB-EC"/>
</dbReference>
<accession>A0A0X3PGB7</accession>
<feature type="domain" description="Uracil-DNA glycosylase-like" evidence="18">
    <location>
        <begin position="91"/>
        <end position="236"/>
    </location>
</feature>
<evidence type="ECO:0000256" key="7">
    <source>
        <dbReference type="ARBA" id="ARBA00023015"/>
    </source>
</evidence>
<proteinExistence type="inferred from homology"/>
<dbReference type="PANTHER" id="PTHR12159">
    <property type="entry name" value="G/T AND G/U MISMATCH-SPECIFIC DNA GLYCOSYLASE"/>
    <property type="match status" value="1"/>
</dbReference>
<reference evidence="19" key="1">
    <citation type="submission" date="2016-01" db="EMBL/GenBank/DDBJ databases">
        <title>Reference transcriptome for the parasite Schistocephalus solidus: insights into the molecular evolution of parasitism.</title>
        <authorList>
            <person name="Hebert F.O."/>
            <person name="Grambauer S."/>
            <person name="Barber I."/>
            <person name="Landry C.R."/>
            <person name="Aubin-Horth N."/>
        </authorList>
    </citation>
    <scope>NUCLEOTIDE SEQUENCE</scope>
</reference>
<dbReference type="GO" id="GO:0006285">
    <property type="term" value="P:base-excision repair, AP site formation"/>
    <property type="evidence" value="ECO:0007669"/>
    <property type="project" value="InterPro"/>
</dbReference>
<keyword evidence="6" id="KW-0156">Chromatin regulator</keyword>
<keyword evidence="5" id="KW-0832">Ubl conjugation</keyword>
<evidence type="ECO:0000256" key="15">
    <source>
        <dbReference type="ARBA" id="ARBA00066769"/>
    </source>
</evidence>
<evidence type="ECO:0000256" key="2">
    <source>
        <dbReference type="ARBA" id="ARBA00022499"/>
    </source>
</evidence>
<dbReference type="InterPro" id="IPR015637">
    <property type="entry name" value="MUG/TDG"/>
</dbReference>
<evidence type="ECO:0000256" key="14">
    <source>
        <dbReference type="ARBA" id="ARBA00064519"/>
    </source>
</evidence>
<dbReference type="PANTHER" id="PTHR12159:SF9">
    <property type="entry name" value="G_T MISMATCH-SPECIFIC THYMINE DNA GLYCOSYLASE"/>
    <property type="match status" value="1"/>
</dbReference>
<protein>
    <recommendedName>
        <fullName evidence="16">G/T mismatch-specific thymine DNA glycosylase</fullName>
        <ecNumber evidence="15">3.2.2.29</ecNumber>
    </recommendedName>
    <alternativeName>
        <fullName evidence="17">Thymine-DNA glycosylase</fullName>
    </alternativeName>
</protein>
<dbReference type="SUPFAM" id="SSF52141">
    <property type="entry name" value="Uracil-DNA glycosylase-like"/>
    <property type="match status" value="1"/>
</dbReference>
<evidence type="ECO:0000256" key="9">
    <source>
        <dbReference type="ARBA" id="ARBA00023163"/>
    </source>
</evidence>
<evidence type="ECO:0000256" key="17">
    <source>
        <dbReference type="ARBA" id="ARBA00083221"/>
    </source>
</evidence>
<keyword evidence="11" id="KW-0539">Nucleus</keyword>
<evidence type="ECO:0000259" key="18">
    <source>
        <dbReference type="Pfam" id="PF03167"/>
    </source>
</evidence>
<dbReference type="Pfam" id="PF03167">
    <property type="entry name" value="UDG"/>
    <property type="match status" value="1"/>
</dbReference>
<dbReference type="CDD" id="cd10028">
    <property type="entry name" value="UDG-F2_TDG_MUG"/>
    <property type="match status" value="1"/>
</dbReference>
<dbReference type="GO" id="GO:0040029">
    <property type="term" value="P:epigenetic regulation of gene expression"/>
    <property type="evidence" value="ECO:0007669"/>
    <property type="project" value="UniProtKB-ARBA"/>
</dbReference>
<dbReference type="EC" id="3.2.2.29" evidence="15"/>
<dbReference type="GO" id="GO:0005654">
    <property type="term" value="C:nucleoplasm"/>
    <property type="evidence" value="ECO:0007669"/>
    <property type="project" value="UniProtKB-ARBA"/>
</dbReference>
<comment type="catalytic activity">
    <reaction evidence="12">
        <text>Hydrolyzes mismatched double-stranded DNA and polynucleotides, releasing free thymine.</text>
        <dbReference type="EC" id="3.2.2.29"/>
    </reaction>
</comment>
<keyword evidence="3" id="KW-0227">DNA damage</keyword>
<keyword evidence="7" id="KW-0805">Transcription regulation</keyword>
<dbReference type="EMBL" id="GEEE01012234">
    <property type="protein sequence ID" value="JAP50991.1"/>
    <property type="molecule type" value="Transcribed_RNA"/>
</dbReference>
<comment type="similarity">
    <text evidence="13">Belongs to the uracil-DNA glycosylase (UDG) superfamily. TDG/mug family.</text>
</comment>
<gene>
    <name evidence="19" type="ORF">TR117240</name>
</gene>
<dbReference type="GO" id="GO:0004844">
    <property type="term" value="F:uracil DNA N-glycosylase activity"/>
    <property type="evidence" value="ECO:0007669"/>
    <property type="project" value="TreeGrafter"/>
</dbReference>
<dbReference type="FunFam" id="3.40.470.10:FF:000002">
    <property type="entry name" value="G/T mismatch-specific thymine DNA glycosylase"/>
    <property type="match status" value="1"/>
</dbReference>
<evidence type="ECO:0000256" key="11">
    <source>
        <dbReference type="ARBA" id="ARBA00023242"/>
    </source>
</evidence>
<evidence type="ECO:0000256" key="6">
    <source>
        <dbReference type="ARBA" id="ARBA00022853"/>
    </source>
</evidence>
<keyword evidence="10" id="KW-0234">DNA repair</keyword>
<dbReference type="Gene3D" id="3.40.470.10">
    <property type="entry name" value="Uracil-DNA glycosylase-like domain"/>
    <property type="match status" value="1"/>
</dbReference>
<dbReference type="InterPro" id="IPR005122">
    <property type="entry name" value="Uracil-DNA_glycosylase-like"/>
</dbReference>
<sequence>MDWPQIYTTTPAVMKIDENSAENQNVRSPSVNNFNHVLPLPTKVDEYPVQASSELSGTIQISGDHCSSTCETNESINAGIDGQPSSNALPDHLKEGLDIVIVGINPSIASAHLGHHYAGPGNHFWTCLTEAGLVPTEVTCYDDMNMLDYGIGFTNVCTRATKGAAELTRKEMKAGSAVMLDKIRKYKPKIAVFNGKGIYEAFIGHKNFSMGKQPQPLSGTDTVVFVMPSSSARCAQLPRAEDKLPFFIALRKLREYLRGERPELADSEVVFNDYTEFRVTQPDPKSLRKAERRRKRKAEAAAAAAAAAMASGEANAQLTLSGTNCSGLLLKAELNHPLGTEACLTGSPSSKRKKSTSQAADITAVQQHPCEVPATVINTGTNLTLDLQAFQQQQQQAFFCNAGTPAAKSIFGCCNSGPPSSPVSASYTPTSNCQRWPNHGHSHGVHIYAWSQWHDSNDADRRWGTVFQPHGR</sequence>
<evidence type="ECO:0000256" key="4">
    <source>
        <dbReference type="ARBA" id="ARBA00022801"/>
    </source>
</evidence>
<organism evidence="19">
    <name type="scientific">Schistocephalus solidus</name>
    <name type="common">Tapeworm</name>
    <dbReference type="NCBI Taxonomy" id="70667"/>
    <lineage>
        <taxon>Eukaryota</taxon>
        <taxon>Metazoa</taxon>
        <taxon>Spiralia</taxon>
        <taxon>Lophotrochozoa</taxon>
        <taxon>Platyhelminthes</taxon>
        <taxon>Cestoda</taxon>
        <taxon>Eucestoda</taxon>
        <taxon>Diphyllobothriidea</taxon>
        <taxon>Diphyllobothriidae</taxon>
        <taxon>Schistocephalus</taxon>
    </lineage>
</organism>
<evidence type="ECO:0000256" key="10">
    <source>
        <dbReference type="ARBA" id="ARBA00023204"/>
    </source>
</evidence>
<evidence type="ECO:0000256" key="16">
    <source>
        <dbReference type="ARBA" id="ARBA00071248"/>
    </source>
</evidence>
<keyword evidence="8" id="KW-0010">Activator</keyword>
<evidence type="ECO:0000313" key="19">
    <source>
        <dbReference type="EMBL" id="JAP50991.1"/>
    </source>
</evidence>
<evidence type="ECO:0000256" key="1">
    <source>
        <dbReference type="ARBA" id="ARBA00004123"/>
    </source>
</evidence>
<keyword evidence="4" id="KW-0378">Hydrolase</keyword>
<comment type="subcellular location">
    <subcellularLocation>
        <location evidence="1">Nucleus</location>
    </subcellularLocation>
</comment>
<name>A0A0X3PGB7_SCHSO</name>
<evidence type="ECO:0000256" key="13">
    <source>
        <dbReference type="ARBA" id="ARBA00061261"/>
    </source>
</evidence>
<dbReference type="InterPro" id="IPR036895">
    <property type="entry name" value="Uracil-DNA_glycosylase-like_sf"/>
</dbReference>
<dbReference type="GO" id="GO:0003677">
    <property type="term" value="F:DNA binding"/>
    <property type="evidence" value="ECO:0007669"/>
    <property type="project" value="UniProtKB-ARBA"/>
</dbReference>
<comment type="subunit">
    <text evidence="14">Homodimer. Interacts with AICDA and GADD45A.</text>
</comment>
<evidence type="ECO:0000256" key="8">
    <source>
        <dbReference type="ARBA" id="ARBA00023159"/>
    </source>
</evidence>
<keyword evidence="2" id="KW-1017">Isopeptide bond</keyword>
<evidence type="ECO:0000256" key="3">
    <source>
        <dbReference type="ARBA" id="ARBA00022763"/>
    </source>
</evidence>
<keyword evidence="9" id="KW-0804">Transcription</keyword>
<evidence type="ECO:0000256" key="12">
    <source>
        <dbReference type="ARBA" id="ARBA00052915"/>
    </source>
</evidence>